<feature type="domain" description="Peptidase M13 C-terminal" evidence="10">
    <location>
        <begin position="1375"/>
        <end position="1567"/>
    </location>
</feature>
<dbReference type="Gene3D" id="1.10.1380.10">
    <property type="entry name" value="Neutral endopeptidase , domain2"/>
    <property type="match status" value="2"/>
</dbReference>
<keyword evidence="9" id="KW-0732">Signal</keyword>
<sequence length="1571" mass="182243">MLLLHSIIFLGALLLSSRASSNPYIIVAQPEQEESNDVQWISENFGVEDLPGETADTKVCQSEECRRTAQEFLRNLNKSVDPCEDFYEYACGGWSQRNHMPAKERIWNQLTKIERWNKKRIRGILEEPEEDSDLTAVKAAKRFHQSCMDLDAIEKLGIKPLEQILEANGGWPMIMEKSEWNSRNVSWKKIHENYHLLSRNASLFTVWVDADLHRNVNVIKLKQRTPMFPLDMQFALEEGRNARSYYAKYVEDVALTFAKSRNSNVSRKRISKDIADMIDFEGYLYELSFYMPNDYSFISSTDSLHEMYNEELTRSGKAEINWLKTFQNLFGDVGIRVRKTDTILLSNPVFIRRLAHILEETSKRTIVNYLHWKFVSAMMPYTNKKMRNMNYSLNKFISGVTEQKPRWEECISENPVKDALSYQIVHKYLLKKSKEKVLDMVKEIQDQAEIKISNTNWRDKSEAKKGLWNTAKFIGFSDWFNNASASIEFYKDLRVGPSYFDNILNYNKFTLRKNLKKLRQPIDNTWLVDPFTVNIYRDFIKNSLIFPAAVHQLPLFGASRPNAVNYGAIGTIIGHELLEPFIDYGNTILEHVCYLANLINYEKKVFETLNVTDYEESYIIHYGTIIDNAGLQTAYEAYQRKLAAERITEDKLPGLENFSSGQIFFLSFANNWCESLKREKPFDNDLTSQKISVGRLRVIGSVSNTPEFSEAFQCPKGRPMNPEYKCTFWKRKVFPISEEELRKGWYRARSLRQELLHQAHHSPRSLWEHRDGVESLLKITAEHCGQALSSSQSLKVIDELLCSPQYVSGPRRIRFSKTFTEMLLLHSIIVLGALLVSSRARSNPYIIVAQPEQEESNDIPGLSEEVRTEDLVKTNDAKVCQTEECRLIGQEFLRNLNKSVDPCEDFYEYACGGWRANNPIPVTESSWNRFSVTAKSNDKRIRAILEEPEEDTDIAPVKAAKQFYRSCMNLEALEEMGLKPLEIILEENGGWPMTRGSSESKSSEISWQQIHDNYSRIRGQAILYSFRTRKISNNVYRFVLSPANFILPRSMLVRHKQYKTQTLAYAKYVGEVALAFAKSRNSHVRLKEIYKDVADLINFEIKLAEMKFPKNMRLIPISRLKTIYYSKRRTSANKEVTKSLSNSIIRCSHMLSIYLQIDWVKSIKILFNEANIQVRDTDMVLCPDKQYFSKIIGVLQKTPERTIVNYLHWRFVNVMLHFTNEKMRNLLFEFRRTLFGTEKQQPRWQQCVSENLLKDAVSYKFGQKYFSKESKKKVFEMVKEIKEKIEIEISLANFINNDTKSEAIRKLRDITLLIGVPDWYTNVSAIVDFYKSLEVGLSYFHNVLNYNNFLMKKNLSKMRQQVDYTEWFVDPTTVNAAYNPLDNSIILPAAILQPLFFSTSQPNPVNYGGIGTLIGHEISHAYNKFEREHNRNKCFVDQFNKYRIKELEKFNDTNFQIGEITQDENIPDSAGLQAAYEAHQSKLAAEGIIENKVPGLEDFSSQQIFFLSFANNWCESVRPKRLSYDILTRQHTIGRLRVIGSVSNTPGFSKAFQCPAGSPMNPEVKCTLWDL</sequence>
<evidence type="ECO:0000256" key="8">
    <source>
        <dbReference type="ARBA" id="ARBA00023049"/>
    </source>
</evidence>
<dbReference type="InterPro" id="IPR024079">
    <property type="entry name" value="MetalloPept_cat_dom_sf"/>
</dbReference>
<dbReference type="GeneID" id="107267301"/>
<name>A0AAJ7RH68_CEPCN</name>
<dbReference type="GO" id="GO:0004222">
    <property type="term" value="F:metalloendopeptidase activity"/>
    <property type="evidence" value="ECO:0007669"/>
    <property type="project" value="InterPro"/>
</dbReference>
<dbReference type="RefSeq" id="XP_024940321.1">
    <property type="nucleotide sequence ID" value="XM_025084553.1"/>
</dbReference>
<evidence type="ECO:0000256" key="5">
    <source>
        <dbReference type="ARBA" id="ARBA00022723"/>
    </source>
</evidence>
<reference evidence="13" key="1">
    <citation type="submission" date="2025-08" db="UniProtKB">
        <authorList>
            <consortium name="RefSeq"/>
        </authorList>
    </citation>
    <scope>IDENTIFICATION</scope>
</reference>
<feature type="domain" description="Peptidase M13 N-terminal" evidence="11">
    <location>
        <begin position="902"/>
        <end position="1317"/>
    </location>
</feature>
<comment type="cofactor">
    <cofactor evidence="1">
        <name>Zn(2+)</name>
        <dbReference type="ChEBI" id="CHEBI:29105"/>
    </cofactor>
</comment>
<evidence type="ECO:0000256" key="3">
    <source>
        <dbReference type="ARBA" id="ARBA00007357"/>
    </source>
</evidence>
<protein>
    <submittedName>
        <fullName evidence="13">Uncharacterized protein LOC107267301</fullName>
    </submittedName>
</protein>
<keyword evidence="7" id="KW-0862">Zinc</keyword>
<dbReference type="InterPro" id="IPR042089">
    <property type="entry name" value="Peptidase_M13_dom_2"/>
</dbReference>
<dbReference type="InterPro" id="IPR000718">
    <property type="entry name" value="Peptidase_M13"/>
</dbReference>
<evidence type="ECO:0000256" key="7">
    <source>
        <dbReference type="ARBA" id="ARBA00022833"/>
    </source>
</evidence>
<dbReference type="Proteomes" id="UP000694920">
    <property type="component" value="Unplaced"/>
</dbReference>
<keyword evidence="4" id="KW-0645">Protease</keyword>
<dbReference type="PRINTS" id="PR00786">
    <property type="entry name" value="NEPRILYSIN"/>
</dbReference>
<feature type="domain" description="Peptidase M13 C-terminal" evidence="10">
    <location>
        <begin position="541"/>
        <end position="727"/>
    </location>
</feature>
<dbReference type="PANTHER" id="PTHR11733:SF237">
    <property type="entry name" value="NEPRILYSIN-LIKE 4"/>
    <property type="match status" value="1"/>
</dbReference>
<evidence type="ECO:0000256" key="1">
    <source>
        <dbReference type="ARBA" id="ARBA00001947"/>
    </source>
</evidence>
<dbReference type="GO" id="GO:0016485">
    <property type="term" value="P:protein processing"/>
    <property type="evidence" value="ECO:0007669"/>
    <property type="project" value="TreeGrafter"/>
</dbReference>
<dbReference type="Pfam" id="PF01431">
    <property type="entry name" value="Peptidase_M13"/>
    <property type="match status" value="2"/>
</dbReference>
<dbReference type="Pfam" id="PF05649">
    <property type="entry name" value="Peptidase_M13_N"/>
    <property type="match status" value="2"/>
</dbReference>
<keyword evidence="12" id="KW-1185">Reference proteome</keyword>
<keyword evidence="5" id="KW-0479">Metal-binding</keyword>
<keyword evidence="8" id="KW-0482">Metalloprotease</keyword>
<keyword evidence="6" id="KW-0378">Hydrolase</keyword>
<dbReference type="KEGG" id="ccin:107267301"/>
<dbReference type="PROSITE" id="PS51885">
    <property type="entry name" value="NEPRILYSIN"/>
    <property type="match status" value="2"/>
</dbReference>
<dbReference type="SUPFAM" id="SSF55486">
    <property type="entry name" value="Metalloproteases ('zincins'), catalytic domain"/>
    <property type="match status" value="2"/>
</dbReference>
<comment type="similarity">
    <text evidence="3">Belongs to the peptidase M13 family.</text>
</comment>
<feature type="chain" id="PRO_5042584510" evidence="9">
    <location>
        <begin position="20"/>
        <end position="1571"/>
    </location>
</feature>
<evidence type="ECO:0000256" key="2">
    <source>
        <dbReference type="ARBA" id="ARBA00004401"/>
    </source>
</evidence>
<dbReference type="CDD" id="cd08662">
    <property type="entry name" value="M13"/>
    <property type="match status" value="2"/>
</dbReference>
<dbReference type="GO" id="GO:0046872">
    <property type="term" value="F:metal ion binding"/>
    <property type="evidence" value="ECO:0007669"/>
    <property type="project" value="UniProtKB-KW"/>
</dbReference>
<evidence type="ECO:0000313" key="12">
    <source>
        <dbReference type="Proteomes" id="UP000694920"/>
    </source>
</evidence>
<dbReference type="Gene3D" id="3.40.390.10">
    <property type="entry name" value="Collagenase (Catalytic Domain)"/>
    <property type="match status" value="2"/>
</dbReference>
<evidence type="ECO:0000313" key="13">
    <source>
        <dbReference type="RefSeq" id="XP_024940321.1"/>
    </source>
</evidence>
<feature type="domain" description="Peptidase M13 N-terminal" evidence="11">
    <location>
        <begin position="82"/>
        <end position="465"/>
    </location>
</feature>
<dbReference type="PANTHER" id="PTHR11733">
    <property type="entry name" value="ZINC METALLOPROTEASE FAMILY M13 NEPRILYSIN-RELATED"/>
    <property type="match status" value="1"/>
</dbReference>
<gene>
    <name evidence="13" type="primary">LOC107267301</name>
</gene>
<feature type="signal peptide" evidence="9">
    <location>
        <begin position="1"/>
        <end position="19"/>
    </location>
</feature>
<dbReference type="InterPro" id="IPR008753">
    <property type="entry name" value="Peptidase_M13_N"/>
</dbReference>
<proteinExistence type="inferred from homology"/>
<dbReference type="GO" id="GO:0005886">
    <property type="term" value="C:plasma membrane"/>
    <property type="evidence" value="ECO:0007669"/>
    <property type="project" value="UniProtKB-SubCell"/>
</dbReference>
<accession>A0AAJ7RH68</accession>
<evidence type="ECO:0000256" key="4">
    <source>
        <dbReference type="ARBA" id="ARBA00022670"/>
    </source>
</evidence>
<evidence type="ECO:0000256" key="9">
    <source>
        <dbReference type="SAM" id="SignalP"/>
    </source>
</evidence>
<dbReference type="InterPro" id="IPR018497">
    <property type="entry name" value="Peptidase_M13_C"/>
</dbReference>
<comment type="subcellular location">
    <subcellularLocation>
        <location evidence="2">Cell membrane</location>
        <topology evidence="2">Single-pass type II membrane protein</topology>
    </subcellularLocation>
</comment>
<evidence type="ECO:0000259" key="10">
    <source>
        <dbReference type="Pfam" id="PF01431"/>
    </source>
</evidence>
<evidence type="ECO:0000259" key="11">
    <source>
        <dbReference type="Pfam" id="PF05649"/>
    </source>
</evidence>
<organism evidence="12 13">
    <name type="scientific">Cephus cinctus</name>
    <name type="common">Wheat stem sawfly</name>
    <dbReference type="NCBI Taxonomy" id="211228"/>
    <lineage>
        <taxon>Eukaryota</taxon>
        <taxon>Metazoa</taxon>
        <taxon>Ecdysozoa</taxon>
        <taxon>Arthropoda</taxon>
        <taxon>Hexapoda</taxon>
        <taxon>Insecta</taxon>
        <taxon>Pterygota</taxon>
        <taxon>Neoptera</taxon>
        <taxon>Endopterygota</taxon>
        <taxon>Hymenoptera</taxon>
        <taxon>Cephoidea</taxon>
        <taxon>Cephidae</taxon>
        <taxon>Cephus</taxon>
    </lineage>
</organism>
<evidence type="ECO:0000256" key="6">
    <source>
        <dbReference type="ARBA" id="ARBA00022801"/>
    </source>
</evidence>